<keyword evidence="2" id="KW-1185">Reference proteome</keyword>
<sequence length="162" mass="18279">MAEHIEAIYFSRFDGKYNVDTGAIDQGPGHIESKKLLRNLSIHVCNSWCNCFDVPKDAGGLFIINGYRQLPPKFALRAISIRAQNIDTSHFGTVRTKRHDKIYSSPVLLALAERDSSYKQAMSFEDPSEGQRRIRMGFAAGRPKKTLTQLTIQNRELPVPTL</sequence>
<name>A0A2H3AUK3_9AGAR</name>
<dbReference type="AlphaFoldDB" id="A0A2H3AUK3"/>
<reference evidence="2" key="1">
    <citation type="journal article" date="2017" name="Nat. Ecol. Evol.">
        <title>Genome expansion and lineage-specific genetic innovations in the forest pathogenic fungi Armillaria.</title>
        <authorList>
            <person name="Sipos G."/>
            <person name="Prasanna A.N."/>
            <person name="Walter M.C."/>
            <person name="O'Connor E."/>
            <person name="Balint B."/>
            <person name="Krizsan K."/>
            <person name="Kiss B."/>
            <person name="Hess J."/>
            <person name="Varga T."/>
            <person name="Slot J."/>
            <person name="Riley R."/>
            <person name="Boka B."/>
            <person name="Rigling D."/>
            <person name="Barry K."/>
            <person name="Lee J."/>
            <person name="Mihaltcheva S."/>
            <person name="LaButti K."/>
            <person name="Lipzen A."/>
            <person name="Waldron R."/>
            <person name="Moloney N.M."/>
            <person name="Sperisen C."/>
            <person name="Kredics L."/>
            <person name="Vagvoelgyi C."/>
            <person name="Patrignani A."/>
            <person name="Fitzpatrick D."/>
            <person name="Nagy I."/>
            <person name="Doyle S."/>
            <person name="Anderson J.B."/>
            <person name="Grigoriev I.V."/>
            <person name="Gueldener U."/>
            <person name="Muensterkoetter M."/>
            <person name="Nagy L.G."/>
        </authorList>
    </citation>
    <scope>NUCLEOTIDE SEQUENCE [LARGE SCALE GENOMIC DNA]</scope>
    <source>
        <strain evidence="2">28-4</strain>
    </source>
</reference>
<dbReference type="Proteomes" id="UP000218334">
    <property type="component" value="Unassembled WGS sequence"/>
</dbReference>
<protein>
    <submittedName>
        <fullName evidence="1">Uncharacterized protein</fullName>
    </submittedName>
</protein>
<organism evidence="1 2">
    <name type="scientific">Armillaria solidipes</name>
    <dbReference type="NCBI Taxonomy" id="1076256"/>
    <lineage>
        <taxon>Eukaryota</taxon>
        <taxon>Fungi</taxon>
        <taxon>Dikarya</taxon>
        <taxon>Basidiomycota</taxon>
        <taxon>Agaricomycotina</taxon>
        <taxon>Agaricomycetes</taxon>
        <taxon>Agaricomycetidae</taxon>
        <taxon>Agaricales</taxon>
        <taxon>Marasmiineae</taxon>
        <taxon>Physalacriaceae</taxon>
        <taxon>Armillaria</taxon>
    </lineage>
</organism>
<proteinExistence type="predicted"/>
<evidence type="ECO:0000313" key="1">
    <source>
        <dbReference type="EMBL" id="PBK62411.1"/>
    </source>
</evidence>
<evidence type="ECO:0000313" key="2">
    <source>
        <dbReference type="Proteomes" id="UP000218334"/>
    </source>
</evidence>
<accession>A0A2H3AUK3</accession>
<gene>
    <name evidence="1" type="ORF">ARMSODRAFT_980686</name>
</gene>
<dbReference type="EMBL" id="KZ293466">
    <property type="protein sequence ID" value="PBK62411.1"/>
    <property type="molecule type" value="Genomic_DNA"/>
</dbReference>